<protein>
    <submittedName>
        <fullName evidence="2">Uncharacterized protein</fullName>
    </submittedName>
</protein>
<name>A0AAV6L627_9ERIC</name>
<evidence type="ECO:0000256" key="1">
    <source>
        <dbReference type="SAM" id="SignalP"/>
    </source>
</evidence>
<reference evidence="2" key="1">
    <citation type="submission" date="2020-08" db="EMBL/GenBank/DDBJ databases">
        <title>Plant Genome Project.</title>
        <authorList>
            <person name="Zhang R.-G."/>
        </authorList>
    </citation>
    <scope>NUCLEOTIDE SEQUENCE</scope>
    <source>
        <strain evidence="2">WSP0</strain>
        <tissue evidence="2">Leaf</tissue>
    </source>
</reference>
<dbReference type="Proteomes" id="UP000823749">
    <property type="component" value="Chromosome 2"/>
</dbReference>
<proteinExistence type="predicted"/>
<accession>A0AAV6L627</accession>
<keyword evidence="3" id="KW-1185">Reference proteome</keyword>
<evidence type="ECO:0000313" key="3">
    <source>
        <dbReference type="Proteomes" id="UP000823749"/>
    </source>
</evidence>
<feature type="chain" id="PRO_5043820676" evidence="1">
    <location>
        <begin position="25"/>
        <end position="85"/>
    </location>
</feature>
<keyword evidence="1" id="KW-0732">Signal</keyword>
<feature type="signal peptide" evidence="1">
    <location>
        <begin position="1"/>
        <end position="24"/>
    </location>
</feature>
<organism evidence="2 3">
    <name type="scientific">Rhododendron griersonianum</name>
    <dbReference type="NCBI Taxonomy" id="479676"/>
    <lineage>
        <taxon>Eukaryota</taxon>
        <taxon>Viridiplantae</taxon>
        <taxon>Streptophyta</taxon>
        <taxon>Embryophyta</taxon>
        <taxon>Tracheophyta</taxon>
        <taxon>Spermatophyta</taxon>
        <taxon>Magnoliopsida</taxon>
        <taxon>eudicotyledons</taxon>
        <taxon>Gunneridae</taxon>
        <taxon>Pentapetalae</taxon>
        <taxon>asterids</taxon>
        <taxon>Ericales</taxon>
        <taxon>Ericaceae</taxon>
        <taxon>Ericoideae</taxon>
        <taxon>Rhodoreae</taxon>
        <taxon>Rhododendron</taxon>
    </lineage>
</organism>
<gene>
    <name evidence="2" type="ORF">RHGRI_003651</name>
</gene>
<comment type="caution">
    <text evidence="2">The sequence shown here is derived from an EMBL/GenBank/DDBJ whole genome shotgun (WGS) entry which is preliminary data.</text>
</comment>
<dbReference type="EMBL" id="JACTNZ010000002">
    <property type="protein sequence ID" value="KAG5560407.1"/>
    <property type="molecule type" value="Genomic_DNA"/>
</dbReference>
<evidence type="ECO:0000313" key="2">
    <source>
        <dbReference type="EMBL" id="KAG5560407.1"/>
    </source>
</evidence>
<sequence length="85" mass="9492">MEWAQMRMSLFVILLVTTIGFTPSKTPTAEAVMWPYCKINEDCRGWCGKAPAYCVNQVCQCFPPRKFAAVVDLKKDSASGEQSIP</sequence>
<dbReference type="AlphaFoldDB" id="A0AAV6L627"/>